<evidence type="ECO:0000313" key="1">
    <source>
        <dbReference type="EMBL" id="JAH65555.1"/>
    </source>
</evidence>
<dbReference type="EMBL" id="GBXM01043022">
    <property type="protein sequence ID" value="JAH65555.1"/>
    <property type="molecule type" value="Transcribed_RNA"/>
</dbReference>
<sequence length="49" mass="5750">MDCTYILKYFPLGQIAQQSLCDVRRSHKPYADEKHCEYDASLMRALVIK</sequence>
<reference evidence="1" key="1">
    <citation type="submission" date="2014-11" db="EMBL/GenBank/DDBJ databases">
        <authorList>
            <person name="Amaro Gonzalez C."/>
        </authorList>
    </citation>
    <scope>NUCLEOTIDE SEQUENCE</scope>
</reference>
<protein>
    <submittedName>
        <fullName evidence="1">Uncharacterized protein</fullName>
    </submittedName>
</protein>
<proteinExistence type="predicted"/>
<accession>A0A0E9UJV5</accession>
<dbReference type="AlphaFoldDB" id="A0A0E9UJV5"/>
<name>A0A0E9UJV5_ANGAN</name>
<reference evidence="1" key="2">
    <citation type="journal article" date="2015" name="Fish Shellfish Immunol.">
        <title>Early steps in the European eel (Anguilla anguilla)-Vibrio vulnificus interaction in the gills: Role of the RtxA13 toxin.</title>
        <authorList>
            <person name="Callol A."/>
            <person name="Pajuelo D."/>
            <person name="Ebbesson L."/>
            <person name="Teles M."/>
            <person name="MacKenzie S."/>
            <person name="Amaro C."/>
        </authorList>
    </citation>
    <scope>NUCLEOTIDE SEQUENCE</scope>
</reference>
<organism evidence="1">
    <name type="scientific">Anguilla anguilla</name>
    <name type="common">European freshwater eel</name>
    <name type="synonym">Muraena anguilla</name>
    <dbReference type="NCBI Taxonomy" id="7936"/>
    <lineage>
        <taxon>Eukaryota</taxon>
        <taxon>Metazoa</taxon>
        <taxon>Chordata</taxon>
        <taxon>Craniata</taxon>
        <taxon>Vertebrata</taxon>
        <taxon>Euteleostomi</taxon>
        <taxon>Actinopterygii</taxon>
        <taxon>Neopterygii</taxon>
        <taxon>Teleostei</taxon>
        <taxon>Anguilliformes</taxon>
        <taxon>Anguillidae</taxon>
        <taxon>Anguilla</taxon>
    </lineage>
</organism>